<dbReference type="PANTHER" id="PTHR11138:SF5">
    <property type="entry name" value="METHIONYL-TRNA FORMYLTRANSFERASE, MITOCHONDRIAL"/>
    <property type="match status" value="1"/>
</dbReference>
<comment type="function">
    <text evidence="5">Attaches a formyl group to the free amino group of methionyl-tRNA(fMet). The formyl group appears to play a dual role in the initiator identity of N-formylmethionyl-tRNA by promoting its recognition by IF2 and preventing the misappropriation of this tRNA by the elongation apparatus.</text>
</comment>
<feature type="domain" description="Formyl transferase N-terminal" evidence="6">
    <location>
        <begin position="1"/>
        <end position="181"/>
    </location>
</feature>
<evidence type="ECO:0000256" key="5">
    <source>
        <dbReference type="HAMAP-Rule" id="MF_00182"/>
    </source>
</evidence>
<name>A0AA43XLZ8_9CLOT</name>
<proteinExistence type="inferred from homology"/>
<dbReference type="Proteomes" id="UP000449710">
    <property type="component" value="Unassembled WGS sequence"/>
</dbReference>
<protein>
    <recommendedName>
        <fullName evidence="2 5">Methionyl-tRNA formyltransferase</fullName>
        <ecNumber evidence="2 5">2.1.2.9</ecNumber>
    </recommendedName>
</protein>
<comment type="similarity">
    <text evidence="1 5">Belongs to the Fmt family.</text>
</comment>
<dbReference type="AlphaFoldDB" id="A0AA43XLZ8"/>
<dbReference type="InterPro" id="IPR005794">
    <property type="entry name" value="Fmt"/>
</dbReference>
<dbReference type="InterPro" id="IPR001555">
    <property type="entry name" value="GART_AS"/>
</dbReference>
<dbReference type="SUPFAM" id="SSF53328">
    <property type="entry name" value="Formyltransferase"/>
    <property type="match status" value="1"/>
</dbReference>
<dbReference type="NCBIfam" id="TIGR00460">
    <property type="entry name" value="fmt"/>
    <property type="match status" value="1"/>
</dbReference>
<dbReference type="SUPFAM" id="SSF50486">
    <property type="entry name" value="FMT C-terminal domain-like"/>
    <property type="match status" value="1"/>
</dbReference>
<evidence type="ECO:0000313" key="8">
    <source>
        <dbReference type="EMBL" id="NBG89132.1"/>
    </source>
</evidence>
<dbReference type="CDD" id="cd08646">
    <property type="entry name" value="FMT_core_Met-tRNA-FMT_N"/>
    <property type="match status" value="1"/>
</dbReference>
<dbReference type="PROSITE" id="PS00373">
    <property type="entry name" value="GART"/>
    <property type="match status" value="1"/>
</dbReference>
<dbReference type="InterPro" id="IPR036477">
    <property type="entry name" value="Formyl_transf_N_sf"/>
</dbReference>
<dbReference type="GO" id="GO:0004479">
    <property type="term" value="F:methionyl-tRNA formyltransferase activity"/>
    <property type="evidence" value="ECO:0007669"/>
    <property type="project" value="UniProtKB-UniRule"/>
</dbReference>
<dbReference type="PANTHER" id="PTHR11138">
    <property type="entry name" value="METHIONYL-TRNA FORMYLTRANSFERASE"/>
    <property type="match status" value="1"/>
</dbReference>
<feature type="domain" description="Formyl transferase C-terminal" evidence="7">
    <location>
        <begin position="204"/>
        <end position="301"/>
    </location>
</feature>
<gene>
    <name evidence="5" type="primary">fmt</name>
    <name evidence="8" type="ORF">ISALK_11595</name>
</gene>
<dbReference type="InterPro" id="IPR002376">
    <property type="entry name" value="Formyl_transf_N"/>
</dbReference>
<keyword evidence="9" id="KW-1185">Reference proteome</keyword>
<evidence type="ECO:0000259" key="6">
    <source>
        <dbReference type="Pfam" id="PF00551"/>
    </source>
</evidence>
<accession>A0AA43XLZ8</accession>
<keyword evidence="4 5" id="KW-0648">Protein biosynthesis</keyword>
<dbReference type="RefSeq" id="WP_160722493.1">
    <property type="nucleotide sequence ID" value="NZ_SUMG01000017.1"/>
</dbReference>
<dbReference type="FunFam" id="3.40.50.12230:FF:000001">
    <property type="entry name" value="Methionyl-tRNA formyltransferase"/>
    <property type="match status" value="1"/>
</dbReference>
<dbReference type="GO" id="GO:0005829">
    <property type="term" value="C:cytosol"/>
    <property type="evidence" value="ECO:0007669"/>
    <property type="project" value="TreeGrafter"/>
</dbReference>
<dbReference type="Pfam" id="PF02911">
    <property type="entry name" value="Formyl_trans_C"/>
    <property type="match status" value="1"/>
</dbReference>
<dbReference type="InterPro" id="IPR044135">
    <property type="entry name" value="Met-tRNA-FMT_C"/>
</dbReference>
<dbReference type="Gene3D" id="3.40.50.12230">
    <property type="match status" value="1"/>
</dbReference>
<dbReference type="HAMAP" id="MF_00182">
    <property type="entry name" value="Formyl_trans"/>
    <property type="match status" value="1"/>
</dbReference>
<keyword evidence="3 5" id="KW-0808">Transferase</keyword>
<evidence type="ECO:0000256" key="3">
    <source>
        <dbReference type="ARBA" id="ARBA00022679"/>
    </source>
</evidence>
<feature type="binding site" evidence="5">
    <location>
        <begin position="110"/>
        <end position="113"/>
    </location>
    <ligand>
        <name>(6S)-5,6,7,8-tetrahydrofolate</name>
        <dbReference type="ChEBI" id="CHEBI:57453"/>
    </ligand>
</feature>
<dbReference type="InterPro" id="IPR011034">
    <property type="entry name" value="Formyl_transferase-like_C_sf"/>
</dbReference>
<dbReference type="InterPro" id="IPR041711">
    <property type="entry name" value="Met-tRNA-FMT_N"/>
</dbReference>
<comment type="caution">
    <text evidence="8">The sequence shown here is derived from an EMBL/GenBank/DDBJ whole genome shotgun (WGS) entry which is preliminary data.</text>
</comment>
<evidence type="ECO:0000256" key="1">
    <source>
        <dbReference type="ARBA" id="ARBA00010699"/>
    </source>
</evidence>
<dbReference type="EMBL" id="SUMG01000017">
    <property type="protein sequence ID" value="NBG89132.1"/>
    <property type="molecule type" value="Genomic_DNA"/>
</dbReference>
<evidence type="ECO:0000256" key="4">
    <source>
        <dbReference type="ARBA" id="ARBA00022917"/>
    </source>
</evidence>
<evidence type="ECO:0000313" key="9">
    <source>
        <dbReference type="Proteomes" id="UP000449710"/>
    </source>
</evidence>
<comment type="catalytic activity">
    <reaction evidence="5">
        <text>L-methionyl-tRNA(fMet) + (6R)-10-formyltetrahydrofolate = N-formyl-L-methionyl-tRNA(fMet) + (6S)-5,6,7,8-tetrahydrofolate + H(+)</text>
        <dbReference type="Rhea" id="RHEA:24380"/>
        <dbReference type="Rhea" id="RHEA-COMP:9952"/>
        <dbReference type="Rhea" id="RHEA-COMP:9953"/>
        <dbReference type="ChEBI" id="CHEBI:15378"/>
        <dbReference type="ChEBI" id="CHEBI:57453"/>
        <dbReference type="ChEBI" id="CHEBI:78530"/>
        <dbReference type="ChEBI" id="CHEBI:78844"/>
        <dbReference type="ChEBI" id="CHEBI:195366"/>
        <dbReference type="EC" id="2.1.2.9"/>
    </reaction>
</comment>
<dbReference type="CDD" id="cd08704">
    <property type="entry name" value="Met_tRNA_FMT_C"/>
    <property type="match status" value="1"/>
</dbReference>
<sequence>MKVIFMGTPDFAVPCLEGLIKDKNHEVVGVFTQPDRRKGRGKKMQGTPVKTLAEEENIPVYQPEKLNTPESYEILKNINADIFVVVAYGQILSKEMLELPPYGAVNVHASLLPKYRGAAPIHWAIINGEETTGITTMQMNEGLDTGDMLLQEGISIGDEDTTGDLHDRLALLGKKLLVETLNKLEEKSITPTPQPEEGSSYAPKISKALAEIDWSTSAKEIYNLIRGLSPFPGARTRYQEKSLKIHRARWIEEEHSADPGMILEVSKEGILVAAGKGKIQITELQLSGKKRMGVSEFLAGNSLEVHGKLGARDE</sequence>
<evidence type="ECO:0000256" key="2">
    <source>
        <dbReference type="ARBA" id="ARBA00012261"/>
    </source>
</evidence>
<evidence type="ECO:0000259" key="7">
    <source>
        <dbReference type="Pfam" id="PF02911"/>
    </source>
</evidence>
<dbReference type="Pfam" id="PF00551">
    <property type="entry name" value="Formyl_trans_N"/>
    <property type="match status" value="1"/>
</dbReference>
<dbReference type="EC" id="2.1.2.9" evidence="2 5"/>
<organism evidence="8 9">
    <name type="scientific">Isachenkonia alkalipeptolytica</name>
    <dbReference type="NCBI Taxonomy" id="2565777"/>
    <lineage>
        <taxon>Bacteria</taxon>
        <taxon>Bacillati</taxon>
        <taxon>Bacillota</taxon>
        <taxon>Clostridia</taxon>
        <taxon>Eubacteriales</taxon>
        <taxon>Clostridiaceae</taxon>
        <taxon>Isachenkonia</taxon>
    </lineage>
</organism>
<reference evidence="8 9" key="1">
    <citation type="submission" date="2019-04" db="EMBL/GenBank/DDBJ databases">
        <title>Isachenkonia alkalipeptolytica gen. nov. sp. nov. a new anaerobic, alkiliphilic organothrophic bacterium capable to reduce synthesized ferrihydrite isolated from a soda lake.</title>
        <authorList>
            <person name="Toshchakov S.V."/>
            <person name="Zavarzina D.G."/>
            <person name="Zhilina T.N."/>
            <person name="Kostrikina N.A."/>
            <person name="Kublanov I.V."/>
        </authorList>
    </citation>
    <scope>NUCLEOTIDE SEQUENCE [LARGE SCALE GENOMIC DNA]</scope>
    <source>
        <strain evidence="8 9">Z-1701</strain>
    </source>
</reference>
<dbReference type="InterPro" id="IPR005793">
    <property type="entry name" value="Formyl_trans_C"/>
</dbReference>